<keyword evidence="2" id="KW-0812">Transmembrane</keyword>
<dbReference type="InterPro" id="IPR032675">
    <property type="entry name" value="LRR_dom_sf"/>
</dbReference>
<evidence type="ECO:0000313" key="4">
    <source>
        <dbReference type="EMBL" id="RWR94914.1"/>
    </source>
</evidence>
<keyword evidence="1" id="KW-0547">Nucleotide-binding</keyword>
<organism evidence="4 5">
    <name type="scientific">Cinnamomum micranthum f. kanehirae</name>
    <dbReference type="NCBI Taxonomy" id="337451"/>
    <lineage>
        <taxon>Eukaryota</taxon>
        <taxon>Viridiplantae</taxon>
        <taxon>Streptophyta</taxon>
        <taxon>Embryophyta</taxon>
        <taxon>Tracheophyta</taxon>
        <taxon>Spermatophyta</taxon>
        <taxon>Magnoliopsida</taxon>
        <taxon>Magnoliidae</taxon>
        <taxon>Laurales</taxon>
        <taxon>Lauraceae</taxon>
        <taxon>Cinnamomum</taxon>
    </lineage>
</organism>
<dbReference type="Gene3D" id="3.30.200.20">
    <property type="entry name" value="Phosphorylase Kinase, domain 1"/>
    <property type="match status" value="1"/>
</dbReference>
<keyword evidence="4" id="KW-0418">Kinase</keyword>
<dbReference type="Gene3D" id="3.80.10.10">
    <property type="entry name" value="Ribonuclease Inhibitor"/>
    <property type="match status" value="1"/>
</dbReference>
<evidence type="ECO:0000256" key="2">
    <source>
        <dbReference type="SAM" id="Phobius"/>
    </source>
</evidence>
<dbReference type="OrthoDB" id="69842at2759"/>
<dbReference type="InterPro" id="IPR000719">
    <property type="entry name" value="Prot_kinase_dom"/>
</dbReference>
<evidence type="ECO:0000256" key="1">
    <source>
        <dbReference type="PROSITE-ProRule" id="PRU10141"/>
    </source>
</evidence>
<keyword evidence="2" id="KW-1133">Transmembrane helix</keyword>
<accession>A0A3S3N2X7</accession>
<sequence>MSFLAQNNQFSGELPKLNFTNLQQFNVSFNNFSGLVPDLSGKFGVSSLFANPGLCGEPLQNTCPSSEPPRAPSKRRSREWKRVLMYIGYLALALVIVLFLAFKLISRKKTIKKSIGPEKKGVTEVIRDLCFKDLLKATAESLGRGRHGSLYKVIVEGVATLAVKRIKDWSISSQDFRRRMEKIDQVRHPNLLPVSAFFCSRQEKLMVYEFQQNGSLFNLLHELSEDGISHGNLKSTNILMNKSMDPCISEYGLMVIDNQSHSPVGHSNGCKSIDHRQDHPNCYLKADIYNFGVILLEMLTGKLVQSNGFDLGSWVNSVVREEWTVEVFDKALMMEGAREERMLNLLQVAMKCIDPSCEARPSMDEVVKMIVAIKEEEDGSFCFET</sequence>
<dbReference type="GO" id="GO:0005524">
    <property type="term" value="F:ATP binding"/>
    <property type="evidence" value="ECO:0007669"/>
    <property type="project" value="UniProtKB-UniRule"/>
</dbReference>
<dbReference type="InterPro" id="IPR017441">
    <property type="entry name" value="Protein_kinase_ATP_BS"/>
</dbReference>
<name>A0A3S3N2X7_9MAGN</name>
<proteinExistence type="predicted"/>
<keyword evidence="4" id="KW-0675">Receptor</keyword>
<feature type="domain" description="Protein kinase" evidence="3">
    <location>
        <begin position="136"/>
        <end position="372"/>
    </location>
</feature>
<dbReference type="EMBL" id="QPKB01000011">
    <property type="protein sequence ID" value="RWR94914.1"/>
    <property type="molecule type" value="Genomic_DNA"/>
</dbReference>
<keyword evidence="1" id="KW-0067">ATP-binding</keyword>
<dbReference type="Pfam" id="PF07714">
    <property type="entry name" value="PK_Tyr_Ser-Thr"/>
    <property type="match status" value="1"/>
</dbReference>
<keyword evidence="2" id="KW-0472">Membrane</keyword>
<feature type="binding site" evidence="1">
    <location>
        <position position="164"/>
    </location>
    <ligand>
        <name>ATP</name>
        <dbReference type="ChEBI" id="CHEBI:30616"/>
    </ligand>
</feature>
<dbReference type="Proteomes" id="UP000283530">
    <property type="component" value="Unassembled WGS sequence"/>
</dbReference>
<gene>
    <name evidence="4" type="ORF">CKAN_02423000</name>
</gene>
<dbReference type="AlphaFoldDB" id="A0A3S3N2X7"/>
<dbReference type="PROSITE" id="PS00107">
    <property type="entry name" value="PROTEIN_KINASE_ATP"/>
    <property type="match status" value="1"/>
</dbReference>
<protein>
    <submittedName>
        <fullName evidence="4">Putative inactive receptor kinase</fullName>
    </submittedName>
</protein>
<dbReference type="Gene3D" id="1.10.510.10">
    <property type="entry name" value="Transferase(Phosphotransferase) domain 1"/>
    <property type="match status" value="1"/>
</dbReference>
<dbReference type="STRING" id="337451.A0A3S3N2X7"/>
<evidence type="ECO:0000313" key="5">
    <source>
        <dbReference type="Proteomes" id="UP000283530"/>
    </source>
</evidence>
<dbReference type="SUPFAM" id="SSF56112">
    <property type="entry name" value="Protein kinase-like (PK-like)"/>
    <property type="match status" value="1"/>
</dbReference>
<dbReference type="InterPro" id="IPR001245">
    <property type="entry name" value="Ser-Thr/Tyr_kinase_cat_dom"/>
</dbReference>
<dbReference type="PANTHER" id="PTHR48007">
    <property type="entry name" value="LEUCINE-RICH REPEAT RECEPTOR-LIKE PROTEIN KINASE PXC1"/>
    <property type="match status" value="1"/>
</dbReference>
<dbReference type="GO" id="GO:0004672">
    <property type="term" value="F:protein kinase activity"/>
    <property type="evidence" value="ECO:0007669"/>
    <property type="project" value="InterPro"/>
</dbReference>
<dbReference type="PANTHER" id="PTHR48007:SF79">
    <property type="entry name" value="(WILD MALAYSIAN BANANA) HYPOTHETICAL PROTEIN"/>
    <property type="match status" value="1"/>
</dbReference>
<evidence type="ECO:0000259" key="3">
    <source>
        <dbReference type="PROSITE" id="PS50011"/>
    </source>
</evidence>
<feature type="transmembrane region" description="Helical" evidence="2">
    <location>
        <begin position="83"/>
        <end position="105"/>
    </location>
</feature>
<reference evidence="4 5" key="1">
    <citation type="journal article" date="2019" name="Nat. Plants">
        <title>Stout camphor tree genome fills gaps in understanding of flowering plant genome evolution.</title>
        <authorList>
            <person name="Chaw S.M."/>
            <person name="Liu Y.C."/>
            <person name="Wu Y.W."/>
            <person name="Wang H.Y."/>
            <person name="Lin C.I."/>
            <person name="Wu C.S."/>
            <person name="Ke H.M."/>
            <person name="Chang L.Y."/>
            <person name="Hsu C.Y."/>
            <person name="Yang H.T."/>
            <person name="Sudianto E."/>
            <person name="Hsu M.H."/>
            <person name="Wu K.P."/>
            <person name="Wang L.N."/>
            <person name="Leebens-Mack J.H."/>
            <person name="Tsai I.J."/>
        </authorList>
    </citation>
    <scope>NUCLEOTIDE SEQUENCE [LARGE SCALE GENOMIC DNA]</scope>
    <source>
        <strain evidence="5">cv. Chaw 1501</strain>
        <tissue evidence="4">Young leaves</tissue>
    </source>
</reference>
<comment type="caution">
    <text evidence="4">The sequence shown here is derived from an EMBL/GenBank/DDBJ whole genome shotgun (WGS) entry which is preliminary data.</text>
</comment>
<dbReference type="PROSITE" id="PS50011">
    <property type="entry name" value="PROTEIN_KINASE_DOM"/>
    <property type="match status" value="1"/>
</dbReference>
<keyword evidence="4" id="KW-0808">Transferase</keyword>
<dbReference type="InterPro" id="IPR011009">
    <property type="entry name" value="Kinase-like_dom_sf"/>
</dbReference>
<keyword evidence="5" id="KW-1185">Reference proteome</keyword>
<dbReference type="InterPro" id="IPR046959">
    <property type="entry name" value="PRK1-6/SRF4-like"/>
</dbReference>